<feature type="compositionally biased region" description="Gly residues" evidence="1">
    <location>
        <begin position="779"/>
        <end position="792"/>
    </location>
</feature>
<feature type="compositionally biased region" description="Polar residues" evidence="1">
    <location>
        <begin position="634"/>
        <end position="651"/>
    </location>
</feature>
<feature type="compositionally biased region" description="Polar residues" evidence="1">
    <location>
        <begin position="369"/>
        <end position="382"/>
    </location>
</feature>
<evidence type="ECO:0000313" key="3">
    <source>
        <dbReference type="Proteomes" id="UP000002630"/>
    </source>
</evidence>
<protein>
    <submittedName>
        <fullName evidence="2">Uncharacterized protein</fullName>
    </submittedName>
</protein>
<gene>
    <name evidence="2" type="ORF">Esi_0097_0072</name>
</gene>
<dbReference type="GO" id="GO:0005737">
    <property type="term" value="C:cytoplasm"/>
    <property type="evidence" value="ECO:0007669"/>
    <property type="project" value="TreeGrafter"/>
</dbReference>
<dbReference type="Gene3D" id="2.60.40.10">
    <property type="entry name" value="Immunoglobulins"/>
    <property type="match status" value="3"/>
</dbReference>
<feature type="region of interest" description="Disordered" evidence="1">
    <location>
        <begin position="633"/>
        <end position="717"/>
    </location>
</feature>
<accession>D7G9C3</accession>
<sequence length="1424" mass="150532">MEKAPSQGSLVRRYSEHSVGSADSFSVSRDGCRLGFDPAFGDLAPGRSITIKVTCEAGRLPERFRTAARALLQSRDGRGVSFGSEYVAVRAEIQEPTVYISTAEVNLETAYLGVSLTRRVKMVNLSNLEAKYRWERPGGAAASFDLNLDQPNGVLRGKEVREVELRYTARQSGPVEEVYACRVFGMAAPLGFAISAKNRGPTLSFGLVETGGRPPRPLQRPHLPQYVGEEPLPEAEPAPSLEFGKVDLRGRKTLTVFVQNLSAISTPFSAKVRKYSCTPCPPRLKISNMSYSALQRVVSNPRALGAYLDDDAAAADEPDGEEGRRTPGATAAADNAGMRGNRGGVSGPGNDRFQSRSRPPDNGKENSRDQTANLETSASPSFGTKKKGKSKLVLGTEHEATEAFFSAGGRARTKAQIDQREDCFALKEGLGAAFLVEPSSGTLAPWGVATVAVTVFNDTPGRYTDKMDITLTGAPTASLPMKVVVEGSPLSLKREALGLDMSGPEPLLNFGEVFVHGGKTFRIIKVKNEGTLPAMLTWGMQDANIDAKEAAKKVDVCLKIVPSADGGGWLADVSVSYRPPKPFQSPFVVQPRQGVVEPRSDGAFKVLLPQHEKGEMSARLVADAYWMPVPLPSDGSSASPCGNSAISSLKPTKSKSKDVAPAAAADLPRTVEGGSYGPENGDPSMSPLSQGGKPDRNPCSDPVAVGKEGLTGNERTPKLVASGFPLGNGAAVATIPESGSDKPAAGNRVSPAHGGGASLSTSSTSTTMTPAAGGDEKGTGGSDCGGSGGGSAAGRSSNSMAAAATVQLAARTLVSNTINRKHGRTTNGAVVLKATAWGIEPRLALDKKTHASLQHDVGGGGGASSAGVAARTGLDVGATGATRDGAGGGGAGGGGQQFLKFESWSTRASAASSPWAAHPSMRRQISLSNPLTIPVSFRVETSGPFVINRCPPKKRLNSGKTSFETQLSGGGGGGDDARCQGRRRQQSQLADNHNQAMRSPKRRRAGDGASCANRGQRTASVMDTQDHNQHQKQHRPERQHRRTNDLISLLPGQNRQLEVVFLPLRASAKMLECLKSSFSPGTEGIPRLVLRTTGELTIAFCTGHVQRIFLRGEVLRPMITVAPATHSFGTIHTERRGNATLFLGNPTFADAEWSLVHIPAPPPKKRLIHSNNADKATATGTTPTSNPARAASGAYVKGRHTGKPGGTDGSGSSGCSSVAGLFNPLVVDDPSVFVFGEEGGVLTGVKLPLKSSAACLPEDWNRFENACWPQQPSRVTWGGVIDCCSVHYPAQELGRRSCQNHPYGPPPQGSFHSQRRELPNTLSPAGTGARPAMSAAVVWRNEPHGQRQVVGPTLKLETFLTRKEETTEGYRAPRPLEVVFAPKHNVLYRSRFRLTVKGGESAEVVLEGCGTYREDSRPGKLPRV</sequence>
<feature type="compositionally biased region" description="Polar residues" evidence="1">
    <location>
        <begin position="987"/>
        <end position="997"/>
    </location>
</feature>
<dbReference type="Pfam" id="PF23316">
    <property type="entry name" value="Ig_DLEC1_6th"/>
    <property type="match status" value="1"/>
</dbReference>
<feature type="region of interest" description="Disordered" evidence="1">
    <location>
        <begin position="732"/>
        <end position="796"/>
    </location>
</feature>
<dbReference type="GO" id="GO:0008285">
    <property type="term" value="P:negative regulation of cell population proliferation"/>
    <property type="evidence" value="ECO:0007669"/>
    <property type="project" value="InterPro"/>
</dbReference>
<name>D7G9C3_ECTSI</name>
<evidence type="ECO:0000256" key="1">
    <source>
        <dbReference type="SAM" id="MobiDB-lite"/>
    </source>
</evidence>
<feature type="compositionally biased region" description="Polar residues" evidence="1">
    <location>
        <begin position="1013"/>
        <end position="1023"/>
    </location>
</feature>
<dbReference type="GO" id="GO:0015631">
    <property type="term" value="F:tubulin binding"/>
    <property type="evidence" value="ECO:0007669"/>
    <property type="project" value="TreeGrafter"/>
</dbReference>
<dbReference type="EMBL" id="FN649734">
    <property type="protein sequence ID" value="CBJ28266.1"/>
    <property type="molecule type" value="Genomic_DNA"/>
</dbReference>
<evidence type="ECO:0000313" key="2">
    <source>
        <dbReference type="EMBL" id="CBJ28266.1"/>
    </source>
</evidence>
<dbReference type="InterPro" id="IPR033304">
    <property type="entry name" value="DLEC1"/>
</dbReference>
<feature type="compositionally biased region" description="Basic residues" evidence="1">
    <location>
        <begin position="1030"/>
        <end position="1041"/>
    </location>
</feature>
<feature type="region of interest" description="Disordered" evidence="1">
    <location>
        <begin position="314"/>
        <end position="390"/>
    </location>
</feature>
<feature type="compositionally biased region" description="Polar residues" evidence="1">
    <location>
        <begin position="958"/>
        <end position="967"/>
    </location>
</feature>
<dbReference type="InterPro" id="IPR013783">
    <property type="entry name" value="Ig-like_fold"/>
</dbReference>
<dbReference type="GO" id="GO:0005929">
    <property type="term" value="C:cilium"/>
    <property type="evidence" value="ECO:0007669"/>
    <property type="project" value="TreeGrafter"/>
</dbReference>
<feature type="compositionally biased region" description="Basic and acidic residues" evidence="1">
    <location>
        <begin position="358"/>
        <end position="368"/>
    </location>
</feature>
<dbReference type="PANTHER" id="PTHR46348">
    <property type="entry name" value="DELETED IN LUNG AND ESOPHAGEAL CANCER PROTEIN 1"/>
    <property type="match status" value="1"/>
</dbReference>
<feature type="compositionally biased region" description="Low complexity" evidence="1">
    <location>
        <begin position="758"/>
        <end position="773"/>
    </location>
</feature>
<keyword evidence="3" id="KW-1185">Reference proteome</keyword>
<dbReference type="STRING" id="2880.D7G9C3"/>
<dbReference type="Proteomes" id="UP000002630">
    <property type="component" value="Linkage Group LG09"/>
</dbReference>
<dbReference type="eggNOG" id="ENOG502QQQ5">
    <property type="taxonomic scope" value="Eukaryota"/>
</dbReference>
<dbReference type="OrthoDB" id="2115465at2759"/>
<proteinExistence type="predicted"/>
<dbReference type="EMBL" id="FN649212">
    <property type="protein sequence ID" value="CBJ28266.1"/>
    <property type="molecule type" value="Genomic_DNA"/>
</dbReference>
<reference evidence="2 3" key="1">
    <citation type="journal article" date="2010" name="Nature">
        <title>The Ectocarpus genome and the independent evolution of multicellularity in brown algae.</title>
        <authorList>
            <person name="Cock J.M."/>
            <person name="Sterck L."/>
            <person name="Rouze P."/>
            <person name="Scornet D."/>
            <person name="Allen A.E."/>
            <person name="Amoutzias G."/>
            <person name="Anthouard V."/>
            <person name="Artiguenave F."/>
            <person name="Aury J.M."/>
            <person name="Badger J.H."/>
            <person name="Beszteri B."/>
            <person name="Billiau K."/>
            <person name="Bonnet E."/>
            <person name="Bothwell J.H."/>
            <person name="Bowler C."/>
            <person name="Boyen C."/>
            <person name="Brownlee C."/>
            <person name="Carrano C.J."/>
            <person name="Charrier B."/>
            <person name="Cho G.Y."/>
            <person name="Coelho S.M."/>
            <person name="Collen J."/>
            <person name="Corre E."/>
            <person name="Da Silva C."/>
            <person name="Delage L."/>
            <person name="Delaroque N."/>
            <person name="Dittami S.M."/>
            <person name="Doulbeau S."/>
            <person name="Elias M."/>
            <person name="Farnham G."/>
            <person name="Gachon C.M."/>
            <person name="Gschloessl B."/>
            <person name="Heesch S."/>
            <person name="Jabbari K."/>
            <person name="Jubin C."/>
            <person name="Kawai H."/>
            <person name="Kimura K."/>
            <person name="Kloareg B."/>
            <person name="Kupper F.C."/>
            <person name="Lang D."/>
            <person name="Le Bail A."/>
            <person name="Leblanc C."/>
            <person name="Lerouge P."/>
            <person name="Lohr M."/>
            <person name="Lopez P.J."/>
            <person name="Martens C."/>
            <person name="Maumus F."/>
            <person name="Michel G."/>
            <person name="Miranda-Saavedra D."/>
            <person name="Morales J."/>
            <person name="Moreau H."/>
            <person name="Motomura T."/>
            <person name="Nagasato C."/>
            <person name="Napoli C.A."/>
            <person name="Nelson D.R."/>
            <person name="Nyvall-Collen P."/>
            <person name="Peters A.F."/>
            <person name="Pommier C."/>
            <person name="Potin P."/>
            <person name="Poulain J."/>
            <person name="Quesneville H."/>
            <person name="Read B."/>
            <person name="Rensing S.A."/>
            <person name="Ritter A."/>
            <person name="Rousvoal S."/>
            <person name="Samanta M."/>
            <person name="Samson G."/>
            <person name="Schroeder D.C."/>
            <person name="Segurens B."/>
            <person name="Strittmatter M."/>
            <person name="Tonon T."/>
            <person name="Tregear J.W."/>
            <person name="Valentin K."/>
            <person name="von Dassow P."/>
            <person name="Yamagishi T."/>
            <person name="Van de Peer Y."/>
            <person name="Wincker P."/>
        </authorList>
    </citation>
    <scope>NUCLEOTIDE SEQUENCE [LARGE SCALE GENOMIC DNA]</scope>
    <source>
        <strain evidence="3">Ec32 / CCAP1310/4</strain>
    </source>
</reference>
<dbReference type="InParanoid" id="D7G9C3"/>
<feature type="region of interest" description="Disordered" evidence="1">
    <location>
        <begin position="1298"/>
        <end position="1329"/>
    </location>
</feature>
<dbReference type="PANTHER" id="PTHR46348:SF1">
    <property type="entry name" value="DELETED IN LUNG AND ESOPHAGEAL CANCER PROTEIN 1"/>
    <property type="match status" value="1"/>
</dbReference>
<organism evidence="2 3">
    <name type="scientific">Ectocarpus siliculosus</name>
    <name type="common">Brown alga</name>
    <name type="synonym">Conferva siliculosa</name>
    <dbReference type="NCBI Taxonomy" id="2880"/>
    <lineage>
        <taxon>Eukaryota</taxon>
        <taxon>Sar</taxon>
        <taxon>Stramenopiles</taxon>
        <taxon>Ochrophyta</taxon>
        <taxon>PX clade</taxon>
        <taxon>Phaeophyceae</taxon>
        <taxon>Ectocarpales</taxon>
        <taxon>Ectocarpaceae</taxon>
        <taxon>Ectocarpus</taxon>
    </lineage>
</organism>
<feature type="region of interest" description="Disordered" evidence="1">
    <location>
        <begin position="944"/>
        <end position="1042"/>
    </location>
</feature>